<reference evidence="1" key="1">
    <citation type="journal article" date="2014" name="Front. Microbiol.">
        <title>High frequency of phylogenetically diverse reductive dehalogenase-homologous genes in deep subseafloor sedimentary metagenomes.</title>
        <authorList>
            <person name="Kawai M."/>
            <person name="Futagami T."/>
            <person name="Toyoda A."/>
            <person name="Takaki Y."/>
            <person name="Nishi S."/>
            <person name="Hori S."/>
            <person name="Arai W."/>
            <person name="Tsubouchi T."/>
            <person name="Morono Y."/>
            <person name="Uchiyama I."/>
            <person name="Ito T."/>
            <person name="Fujiyama A."/>
            <person name="Inagaki F."/>
            <person name="Takami H."/>
        </authorList>
    </citation>
    <scope>NUCLEOTIDE SEQUENCE</scope>
    <source>
        <strain evidence="1">Expedition CK06-06</strain>
    </source>
</reference>
<protein>
    <submittedName>
        <fullName evidence="1">Uncharacterized protein</fullName>
    </submittedName>
</protein>
<feature type="non-terminal residue" evidence="1">
    <location>
        <position position="1"/>
    </location>
</feature>
<dbReference type="EMBL" id="BARU01042934">
    <property type="protein sequence ID" value="GAH76869.1"/>
    <property type="molecule type" value="Genomic_DNA"/>
</dbReference>
<dbReference type="SUPFAM" id="SSF53098">
    <property type="entry name" value="Ribonuclease H-like"/>
    <property type="match status" value="1"/>
</dbReference>
<dbReference type="AlphaFoldDB" id="X1JEU9"/>
<accession>X1JEU9</accession>
<dbReference type="InterPro" id="IPR012337">
    <property type="entry name" value="RNaseH-like_sf"/>
</dbReference>
<dbReference type="GO" id="GO:0003676">
    <property type="term" value="F:nucleic acid binding"/>
    <property type="evidence" value="ECO:0007669"/>
    <property type="project" value="InterPro"/>
</dbReference>
<name>X1JEU9_9ZZZZ</name>
<organism evidence="1">
    <name type="scientific">marine sediment metagenome</name>
    <dbReference type="NCBI Taxonomy" id="412755"/>
    <lineage>
        <taxon>unclassified sequences</taxon>
        <taxon>metagenomes</taxon>
        <taxon>ecological metagenomes</taxon>
    </lineage>
</organism>
<dbReference type="InterPro" id="IPR036397">
    <property type="entry name" value="RNaseH_sf"/>
</dbReference>
<proteinExistence type="predicted"/>
<evidence type="ECO:0000313" key="1">
    <source>
        <dbReference type="EMBL" id="GAH76869.1"/>
    </source>
</evidence>
<sequence>NILYDLDWIMNFLNLKVNGKWWDIMVAESLIDENQMKYNLDFMTNKYLGLKKEKSLIDGFCEYHNLKGDSRQWLWKMGYSMVHDYAIGDVKLPLEIFKIQWKIMSNENLLDLFHLEMRDFPLLIYMRKTGVKIDVRFYVSLTKVL</sequence>
<gene>
    <name evidence="1" type="ORF">S03H2_65849</name>
</gene>
<comment type="caution">
    <text evidence="1">The sequence shown here is derived from an EMBL/GenBank/DDBJ whole genome shotgun (WGS) entry which is preliminary data.</text>
</comment>
<dbReference type="Gene3D" id="3.30.420.10">
    <property type="entry name" value="Ribonuclease H-like superfamily/Ribonuclease H"/>
    <property type="match status" value="1"/>
</dbReference>